<evidence type="ECO:0000313" key="2">
    <source>
        <dbReference type="EMBL" id="THG16352.1"/>
    </source>
</evidence>
<dbReference type="GO" id="GO:0005737">
    <property type="term" value="C:cytoplasm"/>
    <property type="evidence" value="ECO:0007669"/>
    <property type="project" value="InterPro"/>
</dbReference>
<keyword evidence="3" id="KW-1185">Reference proteome</keyword>
<evidence type="ECO:0000259" key="1">
    <source>
        <dbReference type="Pfam" id="PF04194"/>
    </source>
</evidence>
<protein>
    <recommendedName>
        <fullName evidence="1">Programmed cell death protein 2 C-terminal domain-containing protein</fullName>
    </recommendedName>
</protein>
<name>A0A4S4EJK8_CAMSN</name>
<dbReference type="Proteomes" id="UP000306102">
    <property type="component" value="Unassembled WGS sequence"/>
</dbReference>
<dbReference type="Pfam" id="PF04194">
    <property type="entry name" value="PDCD2_C"/>
    <property type="match status" value="1"/>
</dbReference>
<dbReference type="AlphaFoldDB" id="A0A4S4EJK8"/>
<accession>A0A4S4EJK8</accession>
<gene>
    <name evidence="2" type="ORF">TEA_029890</name>
</gene>
<dbReference type="PANTHER" id="PTHR47762:SF2">
    <property type="entry name" value="OS04G0640800 PROTEIN"/>
    <property type="match status" value="1"/>
</dbReference>
<dbReference type="InterPro" id="IPR007320">
    <property type="entry name" value="PDCD2_C"/>
</dbReference>
<proteinExistence type="predicted"/>
<comment type="caution">
    <text evidence="2">The sequence shown here is derived from an EMBL/GenBank/DDBJ whole genome shotgun (WGS) entry which is preliminary data.</text>
</comment>
<evidence type="ECO:0000313" key="3">
    <source>
        <dbReference type="Proteomes" id="UP000306102"/>
    </source>
</evidence>
<organism evidence="2 3">
    <name type="scientific">Camellia sinensis var. sinensis</name>
    <name type="common">China tea</name>
    <dbReference type="NCBI Taxonomy" id="542762"/>
    <lineage>
        <taxon>Eukaryota</taxon>
        <taxon>Viridiplantae</taxon>
        <taxon>Streptophyta</taxon>
        <taxon>Embryophyta</taxon>
        <taxon>Tracheophyta</taxon>
        <taxon>Spermatophyta</taxon>
        <taxon>Magnoliopsida</taxon>
        <taxon>eudicotyledons</taxon>
        <taxon>Gunneridae</taxon>
        <taxon>Pentapetalae</taxon>
        <taxon>asterids</taxon>
        <taxon>Ericales</taxon>
        <taxon>Theaceae</taxon>
        <taxon>Camellia</taxon>
    </lineage>
</organism>
<dbReference type="STRING" id="542762.A0A4S4EJK8"/>
<sequence length="419" mass="47111">MAEVILGMPGPWADDNYEASDHYTTKIGGVPDWPIPNTAIRPDLLLCIACGSNLCLVSQVYAPVSSKTLKTEERAIYVFGCVMPKCGSSPMSWRALRVQKSFSVEESNIICHEVVPKATSSLSDSTSDWREDLWTFDSREDDGNDDDIDLEELGMAFSEAASLTYLPKKQNNNCYPKSNVEPLPVSNTTRVHNNKTPVLPCFYIYTQEEASSREVTSICSSYTSLFIKEKQNDLDVHAHEETWEEEGYEYDRALNADRTYLKFKKRMDAYPEQCFRYSYGGKALFATGGAGDLGTCRLCGGSRHYEMQLMSPVLYFLQEEARACQEYSLENWNWMTLIVYTCSESCSKSNQENFDSEGWIVAEEAVIVQCDFPPEENLHIALHLCYVDGIITRVTLSFKLGIHGGGHEPEENGVKSSLA</sequence>
<feature type="domain" description="Programmed cell death protein 2 C-terminal" evidence="1">
    <location>
        <begin position="257"/>
        <end position="369"/>
    </location>
</feature>
<reference evidence="2 3" key="1">
    <citation type="journal article" date="2018" name="Proc. Natl. Acad. Sci. U.S.A.">
        <title>Draft genome sequence of Camellia sinensis var. sinensis provides insights into the evolution of the tea genome and tea quality.</title>
        <authorList>
            <person name="Wei C."/>
            <person name="Yang H."/>
            <person name="Wang S."/>
            <person name="Zhao J."/>
            <person name="Liu C."/>
            <person name="Gao L."/>
            <person name="Xia E."/>
            <person name="Lu Y."/>
            <person name="Tai Y."/>
            <person name="She G."/>
            <person name="Sun J."/>
            <person name="Cao H."/>
            <person name="Tong W."/>
            <person name="Gao Q."/>
            <person name="Li Y."/>
            <person name="Deng W."/>
            <person name="Jiang X."/>
            <person name="Wang W."/>
            <person name="Chen Q."/>
            <person name="Zhang S."/>
            <person name="Li H."/>
            <person name="Wu J."/>
            <person name="Wang P."/>
            <person name="Li P."/>
            <person name="Shi C."/>
            <person name="Zheng F."/>
            <person name="Jian J."/>
            <person name="Huang B."/>
            <person name="Shan D."/>
            <person name="Shi M."/>
            <person name="Fang C."/>
            <person name="Yue Y."/>
            <person name="Li F."/>
            <person name="Li D."/>
            <person name="Wei S."/>
            <person name="Han B."/>
            <person name="Jiang C."/>
            <person name="Yin Y."/>
            <person name="Xia T."/>
            <person name="Zhang Z."/>
            <person name="Bennetzen J.L."/>
            <person name="Zhao S."/>
            <person name="Wan X."/>
        </authorList>
    </citation>
    <scope>NUCLEOTIDE SEQUENCE [LARGE SCALE GENOMIC DNA]</scope>
    <source>
        <strain evidence="3">cv. Shuchazao</strain>
        <tissue evidence="2">Leaf</tissue>
    </source>
</reference>
<dbReference type="PANTHER" id="PTHR47762">
    <property type="entry name" value="OSJNBB0079B02.4 PROTEIN"/>
    <property type="match status" value="1"/>
</dbReference>
<dbReference type="EMBL" id="SDRB02004113">
    <property type="protein sequence ID" value="THG16352.1"/>
    <property type="molecule type" value="Genomic_DNA"/>
</dbReference>